<evidence type="ECO:0000313" key="2">
    <source>
        <dbReference type="EMBL" id="AKX59772.1"/>
    </source>
</evidence>
<sequence>MVRSIALSGMCVFLMACQGVAQQTAQEQQEMQFAISAQVFEQYLQADNLPFAAEQLHEMQSAGLSGTALELYQQQLAEAWLAKSKHALEQHDMQQAATALANARKWLPDAPALAAELPEAVIEPAPPEPVVPPVKALPKPAVKAKPAVPKVKAPSPAEPTDVVPTASQLTVVKSIALPMQDNLRLGSTLEQAAKQAIDGRYQIAVQVQDTKEFHWVAALLNTRFKRLSATFNPQLIERIAVDQAPLLQLLSAE</sequence>
<evidence type="ECO:0000313" key="3">
    <source>
        <dbReference type="Proteomes" id="UP000063953"/>
    </source>
</evidence>
<name>A0A0K1XF29_9GAMM</name>
<evidence type="ECO:0000256" key="1">
    <source>
        <dbReference type="SAM" id="SignalP"/>
    </source>
</evidence>
<protein>
    <recommendedName>
        <fullName evidence="4">Lipoprotein</fullName>
    </recommendedName>
</protein>
<evidence type="ECO:0008006" key="4">
    <source>
        <dbReference type="Google" id="ProtNLM"/>
    </source>
</evidence>
<keyword evidence="3" id="KW-1185">Reference proteome</keyword>
<organism evidence="2 3">
    <name type="scientific">Thiopseudomonas alkaliphila</name>
    <dbReference type="NCBI Taxonomy" id="1697053"/>
    <lineage>
        <taxon>Bacteria</taxon>
        <taxon>Pseudomonadati</taxon>
        <taxon>Pseudomonadota</taxon>
        <taxon>Gammaproteobacteria</taxon>
        <taxon>Pseudomonadales</taxon>
        <taxon>Pseudomonadaceae</taxon>
        <taxon>Thiopseudomonas</taxon>
    </lineage>
</organism>
<gene>
    <name evidence="2" type="ORF">AKN88_07415</name>
</gene>
<reference evidence="2 3" key="1">
    <citation type="journal article" date="2015" name="Genome Announc.">
        <title>Genome Sequences of Oblitimonas alkaliphila gen. nov. sp. nov. (Proposed), a Novel Bacterium of the Pseudomonadaceae Family.</title>
        <authorList>
            <person name="Lauer A.C."/>
            <person name="Nicholson A.C."/>
            <person name="Humrighouse B.W."/>
            <person name="Emery B."/>
            <person name="Drobish A."/>
            <person name="Juieng P."/>
            <person name="Loparev V."/>
            <person name="McQuiston J.R."/>
        </authorList>
    </citation>
    <scope>NUCLEOTIDE SEQUENCE [LARGE SCALE GENOMIC DNA]</scope>
    <source>
        <strain evidence="2 3">E5571</strain>
    </source>
</reference>
<dbReference type="Proteomes" id="UP000063953">
    <property type="component" value="Chromosome"/>
</dbReference>
<dbReference type="EMBL" id="CP012365">
    <property type="protein sequence ID" value="AKX59772.1"/>
    <property type="molecule type" value="Genomic_DNA"/>
</dbReference>
<feature type="chain" id="PRO_5005472197" description="Lipoprotein" evidence="1">
    <location>
        <begin position="22"/>
        <end position="253"/>
    </location>
</feature>
<keyword evidence="1" id="KW-0732">Signal</keyword>
<accession>A0A0K1XF29</accession>
<proteinExistence type="predicted"/>
<dbReference type="PROSITE" id="PS51257">
    <property type="entry name" value="PROKAR_LIPOPROTEIN"/>
    <property type="match status" value="1"/>
</dbReference>
<feature type="signal peptide" evidence="1">
    <location>
        <begin position="1"/>
        <end position="21"/>
    </location>
</feature>
<dbReference type="AlphaFoldDB" id="A0A0K1XF29"/>
<dbReference type="STRING" id="1697053.AKN87_09805"/>